<protein>
    <submittedName>
        <fullName evidence="2">Hypothetical_protein</fullName>
    </submittedName>
</protein>
<dbReference type="EMBL" id="CAXDID020000187">
    <property type="protein sequence ID" value="CAL6051326.1"/>
    <property type="molecule type" value="Genomic_DNA"/>
</dbReference>
<organism evidence="1">
    <name type="scientific">Hexamita inflata</name>
    <dbReference type="NCBI Taxonomy" id="28002"/>
    <lineage>
        <taxon>Eukaryota</taxon>
        <taxon>Metamonada</taxon>
        <taxon>Diplomonadida</taxon>
        <taxon>Hexamitidae</taxon>
        <taxon>Hexamitinae</taxon>
        <taxon>Hexamita</taxon>
    </lineage>
</organism>
<sequence>MQPVSYSNGGNRYNSRFKVAVLGRSRVFKYGNHSQFPQKTAKYRVIDATSVIIQTADDLIQQLIISCDSQRFVRSDPSATNAVLLQLNASRPIQLEKYRGLSSTSRGSQRNGRELESAEIMSLRRCI</sequence>
<reference evidence="2 4" key="2">
    <citation type="submission" date="2024-07" db="EMBL/GenBank/DDBJ databases">
        <authorList>
            <person name="Akdeniz Z."/>
        </authorList>
    </citation>
    <scope>NUCLEOTIDE SEQUENCE [LARGE SCALE GENOMIC DNA]</scope>
</reference>
<evidence type="ECO:0000313" key="3">
    <source>
        <dbReference type="EMBL" id="CAL6076729.1"/>
    </source>
</evidence>
<proteinExistence type="predicted"/>
<evidence type="ECO:0000313" key="4">
    <source>
        <dbReference type="Proteomes" id="UP001642409"/>
    </source>
</evidence>
<keyword evidence="4" id="KW-1185">Reference proteome</keyword>
<name>A0AA86TG67_9EUKA</name>
<gene>
    <name evidence="1" type="ORF">HINF_LOCUS18</name>
    <name evidence="2" type="ORF">HINF_LOCUS44318</name>
    <name evidence="3" type="ORF">HINF_LOCUS57828</name>
</gene>
<dbReference type="AlphaFoldDB" id="A0AA86TG67"/>
<dbReference type="EMBL" id="CATOUU010000001">
    <property type="protein sequence ID" value="CAI9912373.1"/>
    <property type="molecule type" value="Genomic_DNA"/>
</dbReference>
<evidence type="ECO:0000313" key="2">
    <source>
        <dbReference type="EMBL" id="CAL6051326.1"/>
    </source>
</evidence>
<accession>A0AA86TG67</accession>
<dbReference type="EMBL" id="CAXDID020000321">
    <property type="protein sequence ID" value="CAL6076729.1"/>
    <property type="molecule type" value="Genomic_DNA"/>
</dbReference>
<evidence type="ECO:0000313" key="1">
    <source>
        <dbReference type="EMBL" id="CAI9912373.1"/>
    </source>
</evidence>
<dbReference type="Proteomes" id="UP001642409">
    <property type="component" value="Unassembled WGS sequence"/>
</dbReference>
<comment type="caution">
    <text evidence="1">The sequence shown here is derived from an EMBL/GenBank/DDBJ whole genome shotgun (WGS) entry which is preliminary data.</text>
</comment>
<reference evidence="1" key="1">
    <citation type="submission" date="2023-06" db="EMBL/GenBank/DDBJ databases">
        <authorList>
            <person name="Kurt Z."/>
        </authorList>
    </citation>
    <scope>NUCLEOTIDE SEQUENCE</scope>
</reference>